<feature type="compositionally biased region" description="Low complexity" evidence="5">
    <location>
        <begin position="313"/>
        <end position="325"/>
    </location>
</feature>
<feature type="region of interest" description="Disordered" evidence="5">
    <location>
        <begin position="561"/>
        <end position="585"/>
    </location>
</feature>
<dbReference type="InterPro" id="IPR007016">
    <property type="entry name" value="O-antigen_ligase-rel_domated"/>
</dbReference>
<evidence type="ECO:0000256" key="4">
    <source>
        <dbReference type="ARBA" id="ARBA00023136"/>
    </source>
</evidence>
<sequence length="585" mass="61246">MADLGPLFWVRAVAALALGVVVCIWSPSYYVTVLAALALPVVTWRYSLATVVFFAITAREAPSGRGFDYVTMLGSQIYYQGKVPAISFLAASAVAVTLLRLYRRGGRLRPSRTAWWLLGCLGALALLAFVLGIVYGQSVVSAANQNSRNFAVAALGVVIGLLVMQFPEEIRAVKIAAVSGLGLLVIAAVYAVATGQAADDRVSRYFTYYDSALPAVATAVFGALLVGRARVTWPAGLAMGLSLALVLIGFRLTIWLATFVVLAFTVVLCREWTAIARRAAVSAVALVVCILVLPGMRSDITSRVLGASSAAPAGATAAPTQGATPRRSVPPTPSAAESAGTPATPTAGPRRSAPPKANTGDKGHNVAAESSQGHFEDIRVAWSYVRKNFWTGIGPQHPQLPGLASDKTTVLYVHNEWLQDWLRFGPGAVLLVTAFLLIAAVLAMRTLAGRRAPALHRAAAIFGLITPICLLAFPYFSESSQWPLLLGVAVGILAAGWNETDEESPRPRGRHAAGRGYRPAPPPPVVPAVPAVPGTEADTVVFPAVGGPGGDDDTVVLRAFGASGNRSPVDTGVLPAVPDARPDPA</sequence>
<dbReference type="EMBL" id="BMPI01000002">
    <property type="protein sequence ID" value="GGM05572.1"/>
    <property type="molecule type" value="Genomic_DNA"/>
</dbReference>
<keyword evidence="3 6" id="KW-1133">Transmembrane helix</keyword>
<evidence type="ECO:0000256" key="6">
    <source>
        <dbReference type="SAM" id="Phobius"/>
    </source>
</evidence>
<name>A0A917T018_9ACTN</name>
<dbReference type="Pfam" id="PF04932">
    <property type="entry name" value="Wzy_C"/>
    <property type="match status" value="1"/>
</dbReference>
<dbReference type="RefSeq" id="WP_190247869.1">
    <property type="nucleotide sequence ID" value="NZ_BMPI01000002.1"/>
</dbReference>
<feature type="region of interest" description="Disordered" evidence="5">
    <location>
        <begin position="313"/>
        <end position="371"/>
    </location>
</feature>
<keyword evidence="4 6" id="KW-0472">Membrane</keyword>
<evidence type="ECO:0000259" key="7">
    <source>
        <dbReference type="Pfam" id="PF04932"/>
    </source>
</evidence>
<evidence type="ECO:0000313" key="8">
    <source>
        <dbReference type="EMBL" id="GGM05572.1"/>
    </source>
</evidence>
<dbReference type="Proteomes" id="UP000642070">
    <property type="component" value="Unassembled WGS sequence"/>
</dbReference>
<reference evidence="8" key="2">
    <citation type="submission" date="2020-09" db="EMBL/GenBank/DDBJ databases">
        <authorList>
            <person name="Sun Q."/>
            <person name="Ohkuma M."/>
        </authorList>
    </citation>
    <scope>NUCLEOTIDE SEQUENCE</scope>
    <source>
        <strain evidence="8">JCM 19831</strain>
    </source>
</reference>
<feature type="domain" description="O-antigen ligase-related" evidence="7">
    <location>
        <begin position="238"/>
        <end position="428"/>
    </location>
</feature>
<evidence type="ECO:0000256" key="2">
    <source>
        <dbReference type="ARBA" id="ARBA00022692"/>
    </source>
</evidence>
<feature type="transmembrane region" description="Helical" evidence="6">
    <location>
        <begin position="6"/>
        <end position="26"/>
    </location>
</feature>
<feature type="transmembrane region" description="Helical" evidence="6">
    <location>
        <begin position="254"/>
        <end position="272"/>
    </location>
</feature>
<evidence type="ECO:0000256" key="1">
    <source>
        <dbReference type="ARBA" id="ARBA00004141"/>
    </source>
</evidence>
<feature type="transmembrane region" description="Helical" evidence="6">
    <location>
        <begin position="147"/>
        <end position="163"/>
    </location>
</feature>
<evidence type="ECO:0000313" key="9">
    <source>
        <dbReference type="Proteomes" id="UP000642070"/>
    </source>
</evidence>
<comment type="subcellular location">
    <subcellularLocation>
        <location evidence="1">Membrane</location>
        <topology evidence="1">Multi-pass membrane protein</topology>
    </subcellularLocation>
</comment>
<feature type="transmembrane region" description="Helical" evidence="6">
    <location>
        <begin position="454"/>
        <end position="476"/>
    </location>
</feature>
<feature type="transmembrane region" description="Helical" evidence="6">
    <location>
        <begin position="175"/>
        <end position="193"/>
    </location>
</feature>
<feature type="transmembrane region" description="Helical" evidence="6">
    <location>
        <begin position="205"/>
        <end position="226"/>
    </location>
</feature>
<feature type="transmembrane region" description="Helical" evidence="6">
    <location>
        <begin position="421"/>
        <end position="442"/>
    </location>
</feature>
<feature type="region of interest" description="Disordered" evidence="5">
    <location>
        <begin position="499"/>
        <end position="530"/>
    </location>
</feature>
<organism evidence="8 9">
    <name type="scientific">Dactylosporangium sucinum</name>
    <dbReference type="NCBI Taxonomy" id="1424081"/>
    <lineage>
        <taxon>Bacteria</taxon>
        <taxon>Bacillati</taxon>
        <taxon>Actinomycetota</taxon>
        <taxon>Actinomycetes</taxon>
        <taxon>Micromonosporales</taxon>
        <taxon>Micromonosporaceae</taxon>
        <taxon>Dactylosporangium</taxon>
    </lineage>
</organism>
<evidence type="ECO:0000256" key="5">
    <source>
        <dbReference type="SAM" id="MobiDB-lite"/>
    </source>
</evidence>
<accession>A0A917T018</accession>
<feature type="transmembrane region" description="Helical" evidence="6">
    <location>
        <begin position="77"/>
        <end position="102"/>
    </location>
</feature>
<proteinExistence type="predicted"/>
<feature type="transmembrane region" description="Helical" evidence="6">
    <location>
        <begin position="33"/>
        <end position="57"/>
    </location>
</feature>
<keyword evidence="2 6" id="KW-0812">Transmembrane</keyword>
<feature type="transmembrane region" description="Helical" evidence="6">
    <location>
        <begin position="114"/>
        <end position="135"/>
    </location>
</feature>
<dbReference type="AlphaFoldDB" id="A0A917T018"/>
<keyword evidence="9" id="KW-1185">Reference proteome</keyword>
<reference evidence="8" key="1">
    <citation type="journal article" date="2014" name="Int. J. Syst. Evol. Microbiol.">
        <title>Complete genome sequence of Corynebacterium casei LMG S-19264T (=DSM 44701T), isolated from a smear-ripened cheese.</title>
        <authorList>
            <consortium name="US DOE Joint Genome Institute (JGI-PGF)"/>
            <person name="Walter F."/>
            <person name="Albersmeier A."/>
            <person name="Kalinowski J."/>
            <person name="Ruckert C."/>
        </authorList>
    </citation>
    <scope>NUCLEOTIDE SEQUENCE</scope>
    <source>
        <strain evidence="8">JCM 19831</strain>
    </source>
</reference>
<gene>
    <name evidence="8" type="ORF">GCM10007977_003380</name>
</gene>
<evidence type="ECO:0000256" key="3">
    <source>
        <dbReference type="ARBA" id="ARBA00022989"/>
    </source>
</evidence>
<comment type="caution">
    <text evidence="8">The sequence shown here is derived from an EMBL/GenBank/DDBJ whole genome shotgun (WGS) entry which is preliminary data.</text>
</comment>
<dbReference type="GO" id="GO:0016020">
    <property type="term" value="C:membrane"/>
    <property type="evidence" value="ECO:0007669"/>
    <property type="project" value="UniProtKB-SubCell"/>
</dbReference>
<feature type="transmembrane region" description="Helical" evidence="6">
    <location>
        <begin position="279"/>
        <end position="296"/>
    </location>
</feature>
<protein>
    <recommendedName>
        <fullName evidence="7">O-antigen ligase-related domain-containing protein</fullName>
    </recommendedName>
</protein>